<name>A0A5B7CQ76_PORTR</name>
<gene>
    <name evidence="2" type="ORF">E2C01_003457</name>
</gene>
<evidence type="ECO:0000313" key="3">
    <source>
        <dbReference type="Proteomes" id="UP000324222"/>
    </source>
</evidence>
<proteinExistence type="predicted"/>
<accession>A0A5B7CQ76</accession>
<evidence type="ECO:0000256" key="1">
    <source>
        <dbReference type="SAM" id="MobiDB-lite"/>
    </source>
</evidence>
<evidence type="ECO:0000313" key="2">
    <source>
        <dbReference type="EMBL" id="MPC10814.1"/>
    </source>
</evidence>
<organism evidence="2 3">
    <name type="scientific">Portunus trituberculatus</name>
    <name type="common">Swimming crab</name>
    <name type="synonym">Neptunus trituberculatus</name>
    <dbReference type="NCBI Taxonomy" id="210409"/>
    <lineage>
        <taxon>Eukaryota</taxon>
        <taxon>Metazoa</taxon>
        <taxon>Ecdysozoa</taxon>
        <taxon>Arthropoda</taxon>
        <taxon>Crustacea</taxon>
        <taxon>Multicrustacea</taxon>
        <taxon>Malacostraca</taxon>
        <taxon>Eumalacostraca</taxon>
        <taxon>Eucarida</taxon>
        <taxon>Decapoda</taxon>
        <taxon>Pleocyemata</taxon>
        <taxon>Brachyura</taxon>
        <taxon>Eubrachyura</taxon>
        <taxon>Portunoidea</taxon>
        <taxon>Portunidae</taxon>
        <taxon>Portuninae</taxon>
        <taxon>Portunus</taxon>
    </lineage>
</organism>
<protein>
    <submittedName>
        <fullName evidence="2">Uncharacterized protein</fullName>
    </submittedName>
</protein>
<dbReference type="AlphaFoldDB" id="A0A5B7CQ76"/>
<reference evidence="2 3" key="1">
    <citation type="submission" date="2019-05" db="EMBL/GenBank/DDBJ databases">
        <title>Another draft genome of Portunus trituberculatus and its Hox gene families provides insights of decapod evolution.</title>
        <authorList>
            <person name="Jeong J.-H."/>
            <person name="Song I."/>
            <person name="Kim S."/>
            <person name="Choi T."/>
            <person name="Kim D."/>
            <person name="Ryu S."/>
            <person name="Kim W."/>
        </authorList>
    </citation>
    <scope>NUCLEOTIDE SEQUENCE [LARGE SCALE GENOMIC DNA]</scope>
    <source>
        <tissue evidence="2">Muscle</tissue>
    </source>
</reference>
<sequence>MEIKFNRGEPMSTADCEDKTWTTESTSKYTNKYKTGYCYDHLHDATIRPQLTRHSLSVSLRRHHAPTNTRLSMKSQTCYNQQLPFVGGHDLSTNRQKQEEAPGGGAARSFAEAQALLHWLLDLTCGVNKNADIKRKAGKHSVIQANTGCSGGSGEWSQRRSIMPAAVSRCPAPEDSEGHHNQYSAPAGKEDGGKKKTTFKLTLFLALPADWWLTREAGERGMVDVASIPGLAYG</sequence>
<feature type="region of interest" description="Disordered" evidence="1">
    <location>
        <begin position="169"/>
        <end position="193"/>
    </location>
</feature>
<comment type="caution">
    <text evidence="2">The sequence shown here is derived from an EMBL/GenBank/DDBJ whole genome shotgun (WGS) entry which is preliminary data.</text>
</comment>
<keyword evidence="3" id="KW-1185">Reference proteome</keyword>
<dbReference type="EMBL" id="VSRR010000132">
    <property type="protein sequence ID" value="MPC10814.1"/>
    <property type="molecule type" value="Genomic_DNA"/>
</dbReference>
<dbReference type="Proteomes" id="UP000324222">
    <property type="component" value="Unassembled WGS sequence"/>
</dbReference>